<sequence length="301" mass="34218">MNKNKLKKHYFLKIKKTKIEIIQKSILLSLIINIFLSIWQIIIGILSHSSGLIADSIHTISDLIIDFIVLISNKKSHKKPDIEHPYGHFRYENRASLILGIILITVGIYIEWSAIEKILNPNFISEVHIIALIAILISILIKEGLFHYTIHIANKISSNMLTANAWHARLDAASSFIVAIGIIGNLFGIRFFDIIAASIVGFFIFRIGLKFTNQSMQDLIDKGADNETLQKICNILDNIKDIRGYHDLKTRKSGDFYLIDIHLELDGYLTITQGHKIAINVKKKLMENPIILNVMTHIDPF</sequence>
<evidence type="ECO:0000259" key="10">
    <source>
        <dbReference type="Pfam" id="PF01545"/>
    </source>
</evidence>
<keyword evidence="13" id="KW-1185">Reference proteome</keyword>
<feature type="transmembrane region" description="Helical" evidence="9">
    <location>
        <begin position="52"/>
        <end position="73"/>
    </location>
</feature>
<evidence type="ECO:0000256" key="4">
    <source>
        <dbReference type="ARBA" id="ARBA00022496"/>
    </source>
</evidence>
<feature type="transmembrane region" description="Helical" evidence="9">
    <location>
        <begin position="94"/>
        <end position="115"/>
    </location>
</feature>
<keyword evidence="4" id="KW-0410">Iron transport</keyword>
<gene>
    <name evidence="12" type="primary">fieF</name>
    <name evidence="12" type="ORF">SOFFGTOCOR_0304</name>
</gene>
<keyword evidence="8 9" id="KW-0472">Membrane</keyword>
<reference evidence="13" key="1">
    <citation type="submission" date="2015-05" db="EMBL/GenBank/DDBJ databases">
        <authorList>
            <person name="Manzano-Marin A."/>
        </authorList>
    </citation>
    <scope>NUCLEOTIDE SEQUENCE [LARGE SCALE GENOMIC DNA]</scope>
    <source>
        <strain evidence="13">officinalis</strain>
    </source>
</reference>
<evidence type="ECO:0000256" key="6">
    <source>
        <dbReference type="ARBA" id="ARBA00022906"/>
    </source>
</evidence>
<dbReference type="Gene3D" id="3.30.70.1350">
    <property type="entry name" value="Cation efflux protein, cytoplasmic domain"/>
    <property type="match status" value="1"/>
</dbReference>
<dbReference type="InterPro" id="IPR050291">
    <property type="entry name" value="CDF_Transporter"/>
</dbReference>
<keyword evidence="5 9" id="KW-0812">Transmembrane</keyword>
<accession>A0A0M6W7H5</accession>
<dbReference type="PANTHER" id="PTHR43840:SF15">
    <property type="entry name" value="MITOCHONDRIAL METAL TRANSPORTER 1-RELATED"/>
    <property type="match status" value="1"/>
</dbReference>
<evidence type="ECO:0000313" key="13">
    <source>
        <dbReference type="Proteomes" id="UP000242301"/>
    </source>
</evidence>
<feature type="transmembrane region" description="Helical" evidence="9">
    <location>
        <begin position="127"/>
        <end position="145"/>
    </location>
</feature>
<comment type="subcellular location">
    <subcellularLocation>
        <location evidence="1">Membrane</location>
        <topology evidence="1">Multi-pass membrane protein</topology>
    </subcellularLocation>
</comment>
<evidence type="ECO:0000256" key="3">
    <source>
        <dbReference type="ARBA" id="ARBA00022448"/>
    </source>
</evidence>
<dbReference type="EMBL" id="CVRF01000002">
    <property type="protein sequence ID" value="CRK85730.1"/>
    <property type="molecule type" value="Genomic_DNA"/>
</dbReference>
<dbReference type="SUPFAM" id="SSF160240">
    <property type="entry name" value="Cation efflux protein cytoplasmic domain-like"/>
    <property type="match status" value="1"/>
</dbReference>
<dbReference type="NCBIfam" id="TIGR01297">
    <property type="entry name" value="CDF"/>
    <property type="match status" value="1"/>
</dbReference>
<dbReference type="SUPFAM" id="SSF161111">
    <property type="entry name" value="Cation efflux protein transmembrane domain-like"/>
    <property type="match status" value="1"/>
</dbReference>
<keyword evidence="7 9" id="KW-1133">Transmembrane helix</keyword>
<feature type="transmembrane region" description="Helical" evidence="9">
    <location>
        <begin position="21"/>
        <end position="46"/>
    </location>
</feature>
<dbReference type="InterPro" id="IPR027469">
    <property type="entry name" value="Cation_efflux_TMD_sf"/>
</dbReference>
<dbReference type="FunFam" id="1.20.1510.10:FF:000006">
    <property type="entry name" value="Divalent cation efflux transporter"/>
    <property type="match status" value="1"/>
</dbReference>
<feature type="transmembrane region" description="Helical" evidence="9">
    <location>
        <begin position="166"/>
        <end position="183"/>
    </location>
</feature>
<keyword evidence="6" id="KW-0864">Zinc transport</keyword>
<dbReference type="GO" id="GO:0006829">
    <property type="term" value="P:zinc ion transport"/>
    <property type="evidence" value="ECO:0007669"/>
    <property type="project" value="UniProtKB-KW"/>
</dbReference>
<keyword evidence="4" id="KW-0408">Iron</keyword>
<organism evidence="12 13">
    <name type="scientific">Candidatus Providencia siddallii</name>
    <dbReference type="NCBI Taxonomy" id="1715285"/>
    <lineage>
        <taxon>Bacteria</taxon>
        <taxon>Pseudomonadati</taxon>
        <taxon>Pseudomonadota</taxon>
        <taxon>Gammaproteobacteria</taxon>
        <taxon>Enterobacterales</taxon>
        <taxon>Morganellaceae</taxon>
        <taxon>Providencia</taxon>
    </lineage>
</organism>
<evidence type="ECO:0000256" key="7">
    <source>
        <dbReference type="ARBA" id="ARBA00022989"/>
    </source>
</evidence>
<evidence type="ECO:0000256" key="8">
    <source>
        <dbReference type="ARBA" id="ARBA00023136"/>
    </source>
</evidence>
<comment type="similarity">
    <text evidence="2">Belongs to the cation diffusion facilitator (CDF) transporter (TC 2.A.4) family. FieF subfamily.</text>
</comment>
<evidence type="ECO:0000256" key="9">
    <source>
        <dbReference type="SAM" id="Phobius"/>
    </source>
</evidence>
<dbReference type="GO" id="GO:0008324">
    <property type="term" value="F:monoatomic cation transmembrane transporter activity"/>
    <property type="evidence" value="ECO:0007669"/>
    <property type="project" value="InterPro"/>
</dbReference>
<evidence type="ECO:0000313" key="12">
    <source>
        <dbReference type="EMBL" id="CRK85730.1"/>
    </source>
</evidence>
<dbReference type="Proteomes" id="UP000242301">
    <property type="component" value="Unassembled WGS sequence"/>
</dbReference>
<evidence type="ECO:0000256" key="2">
    <source>
        <dbReference type="ARBA" id="ARBA00010212"/>
    </source>
</evidence>
<proteinExistence type="inferred from homology"/>
<name>A0A0M6W7H5_9GAMM</name>
<dbReference type="GO" id="GO:0016020">
    <property type="term" value="C:membrane"/>
    <property type="evidence" value="ECO:0007669"/>
    <property type="project" value="UniProtKB-SubCell"/>
</dbReference>
<dbReference type="AlphaFoldDB" id="A0A0M6W7H5"/>
<dbReference type="InterPro" id="IPR002524">
    <property type="entry name" value="Cation_efflux"/>
</dbReference>
<dbReference type="InterPro" id="IPR036837">
    <property type="entry name" value="Cation_efflux_CTD_sf"/>
</dbReference>
<feature type="transmembrane region" description="Helical" evidence="9">
    <location>
        <begin position="189"/>
        <end position="209"/>
    </location>
</feature>
<dbReference type="STRING" id="1715285.SOFFGTOCOR_0304"/>
<keyword evidence="6" id="KW-0406">Ion transport</keyword>
<dbReference type="Pfam" id="PF01545">
    <property type="entry name" value="Cation_efflux"/>
    <property type="match status" value="1"/>
</dbReference>
<evidence type="ECO:0000259" key="11">
    <source>
        <dbReference type="Pfam" id="PF16916"/>
    </source>
</evidence>
<evidence type="ECO:0000256" key="1">
    <source>
        <dbReference type="ARBA" id="ARBA00004141"/>
    </source>
</evidence>
<dbReference type="InterPro" id="IPR027470">
    <property type="entry name" value="Cation_efflux_CTD"/>
</dbReference>
<dbReference type="InterPro" id="IPR058533">
    <property type="entry name" value="Cation_efflux_TM"/>
</dbReference>
<feature type="domain" description="Cation efflux protein cytoplasmic" evidence="11">
    <location>
        <begin position="225"/>
        <end position="300"/>
    </location>
</feature>
<dbReference type="Pfam" id="PF16916">
    <property type="entry name" value="ZT_dimer"/>
    <property type="match status" value="1"/>
</dbReference>
<dbReference type="GO" id="GO:0006826">
    <property type="term" value="P:iron ion transport"/>
    <property type="evidence" value="ECO:0007669"/>
    <property type="project" value="UniProtKB-KW"/>
</dbReference>
<evidence type="ECO:0000256" key="5">
    <source>
        <dbReference type="ARBA" id="ARBA00022692"/>
    </source>
</evidence>
<feature type="domain" description="Cation efflux protein transmembrane" evidence="10">
    <location>
        <begin position="26"/>
        <end position="219"/>
    </location>
</feature>
<protein>
    <submittedName>
        <fullName evidence="12">Putative ferrous-iron efflux pump FieF</fullName>
    </submittedName>
</protein>
<keyword evidence="3" id="KW-0813">Transport</keyword>
<dbReference type="Gene3D" id="1.20.1510.10">
    <property type="entry name" value="Cation efflux protein transmembrane domain"/>
    <property type="match status" value="1"/>
</dbReference>
<keyword evidence="6" id="KW-0862">Zinc</keyword>
<dbReference type="PANTHER" id="PTHR43840">
    <property type="entry name" value="MITOCHONDRIAL METAL TRANSPORTER 1-RELATED"/>
    <property type="match status" value="1"/>
</dbReference>